<feature type="chain" id="PRO_5012894953" evidence="2">
    <location>
        <begin position="21"/>
        <end position="130"/>
    </location>
</feature>
<sequence>MSVRLLVLVAVIVSWHSVSGQLKHVGSSPDKRPLIGKGGHQHHDKHRPKPQHKCTGKHEKVRQCVSGVCGDKICQDLWYRRPGCVSNCKYECVCGKGYYRDDRGVCILRLRCRKPSNFVKPPPPNLKFLH</sequence>
<feature type="compositionally biased region" description="Basic residues" evidence="1">
    <location>
        <begin position="39"/>
        <end position="54"/>
    </location>
</feature>
<dbReference type="AlphaFoldDB" id="A0A224YFF6"/>
<reference evidence="3" key="1">
    <citation type="journal article" date="2017" name="Parasit. Vectors">
        <title>Sialotranscriptomics of Rhipicephalus zambeziensis reveals intricate expression profiles of secretory proteins and suggests tight temporal transcriptional regulation during blood-feeding.</title>
        <authorList>
            <person name="de Castro M.H."/>
            <person name="de Klerk D."/>
            <person name="Pienaar R."/>
            <person name="Rees D.J.G."/>
            <person name="Mans B.J."/>
        </authorList>
    </citation>
    <scope>NUCLEOTIDE SEQUENCE</scope>
    <source>
        <tissue evidence="3">Salivary glands</tissue>
    </source>
</reference>
<keyword evidence="2" id="KW-0732">Signal</keyword>
<accession>A0A224YFF6</accession>
<evidence type="ECO:0000256" key="2">
    <source>
        <dbReference type="SAM" id="SignalP"/>
    </source>
</evidence>
<evidence type="ECO:0000256" key="1">
    <source>
        <dbReference type="SAM" id="MobiDB-lite"/>
    </source>
</evidence>
<evidence type="ECO:0000313" key="3">
    <source>
        <dbReference type="EMBL" id="MAA16426.1"/>
    </source>
</evidence>
<dbReference type="EMBL" id="GFPF01005280">
    <property type="protein sequence ID" value="MAA16426.1"/>
    <property type="molecule type" value="Transcribed_RNA"/>
</dbReference>
<dbReference type="InterPro" id="IPR036084">
    <property type="entry name" value="Ser_inhib-like_sf"/>
</dbReference>
<protein>
    <submittedName>
        <fullName evidence="3">TIL domain containing protein</fullName>
    </submittedName>
</protein>
<feature type="signal peptide" evidence="2">
    <location>
        <begin position="1"/>
        <end position="20"/>
    </location>
</feature>
<organism evidence="3">
    <name type="scientific">Rhipicephalus zambeziensis</name>
    <dbReference type="NCBI Taxonomy" id="60191"/>
    <lineage>
        <taxon>Eukaryota</taxon>
        <taxon>Metazoa</taxon>
        <taxon>Ecdysozoa</taxon>
        <taxon>Arthropoda</taxon>
        <taxon>Chelicerata</taxon>
        <taxon>Arachnida</taxon>
        <taxon>Acari</taxon>
        <taxon>Parasitiformes</taxon>
        <taxon>Ixodida</taxon>
        <taxon>Ixodoidea</taxon>
        <taxon>Ixodidae</taxon>
        <taxon>Rhipicephalinae</taxon>
        <taxon>Rhipicephalus</taxon>
        <taxon>Rhipicephalus</taxon>
    </lineage>
</organism>
<name>A0A224YFF6_9ACAR</name>
<dbReference type="SUPFAM" id="SSF57567">
    <property type="entry name" value="Serine protease inhibitors"/>
    <property type="match status" value="1"/>
</dbReference>
<dbReference type="Gene3D" id="2.10.25.10">
    <property type="entry name" value="Laminin"/>
    <property type="match status" value="1"/>
</dbReference>
<feature type="region of interest" description="Disordered" evidence="1">
    <location>
        <begin position="24"/>
        <end position="54"/>
    </location>
</feature>
<proteinExistence type="predicted"/>